<dbReference type="SUPFAM" id="SSF54909">
    <property type="entry name" value="Dimeric alpha+beta barrel"/>
    <property type="match status" value="1"/>
</dbReference>
<dbReference type="InterPro" id="IPR050744">
    <property type="entry name" value="AI-2_Isomerase_LsrG"/>
</dbReference>
<feature type="domain" description="ABM" evidence="1">
    <location>
        <begin position="18"/>
        <end position="88"/>
    </location>
</feature>
<dbReference type="GO" id="GO:0004497">
    <property type="term" value="F:monooxygenase activity"/>
    <property type="evidence" value="ECO:0007669"/>
    <property type="project" value="UniProtKB-KW"/>
</dbReference>
<evidence type="ECO:0000313" key="2">
    <source>
        <dbReference type="EMBL" id="RZM85061.1"/>
    </source>
</evidence>
<organism evidence="2 3">
    <name type="scientific">Pseudoalteromonas rubra</name>
    <dbReference type="NCBI Taxonomy" id="43658"/>
    <lineage>
        <taxon>Bacteria</taxon>
        <taxon>Pseudomonadati</taxon>
        <taxon>Pseudomonadota</taxon>
        <taxon>Gammaproteobacteria</taxon>
        <taxon>Alteromonadales</taxon>
        <taxon>Pseudoalteromonadaceae</taxon>
        <taxon>Pseudoalteromonas</taxon>
    </lineage>
</organism>
<dbReference type="RefSeq" id="WP_130243914.1">
    <property type="nucleotide sequence ID" value="NZ_PPUZ01000003.1"/>
</dbReference>
<dbReference type="Gene3D" id="3.30.70.100">
    <property type="match status" value="1"/>
</dbReference>
<dbReference type="PANTHER" id="PTHR33336:SF15">
    <property type="entry name" value="ABM DOMAIN-CONTAINING PROTEIN"/>
    <property type="match status" value="1"/>
</dbReference>
<dbReference type="Pfam" id="PF03992">
    <property type="entry name" value="ABM"/>
    <property type="match status" value="1"/>
</dbReference>
<accession>A0A4Q7ES61</accession>
<keyword evidence="2" id="KW-0560">Oxidoreductase</keyword>
<dbReference type="Proteomes" id="UP000292345">
    <property type="component" value="Unassembled WGS sequence"/>
</dbReference>
<dbReference type="InterPro" id="IPR011008">
    <property type="entry name" value="Dimeric_a/b-barrel"/>
</dbReference>
<proteinExistence type="predicted"/>
<keyword evidence="2" id="KW-0503">Monooxygenase</keyword>
<evidence type="ECO:0000259" key="1">
    <source>
        <dbReference type="Pfam" id="PF03992"/>
    </source>
</evidence>
<dbReference type="EMBL" id="PPUZ01000003">
    <property type="protein sequence ID" value="RZM85061.1"/>
    <property type="molecule type" value="Genomic_DNA"/>
</dbReference>
<dbReference type="AlphaFoldDB" id="A0A4Q7ES61"/>
<dbReference type="PANTHER" id="PTHR33336">
    <property type="entry name" value="QUINOL MONOOXYGENASE YGIN-RELATED"/>
    <property type="match status" value="1"/>
</dbReference>
<name>A0A4Q7ES61_9GAMM</name>
<dbReference type="InterPro" id="IPR007138">
    <property type="entry name" value="ABM_dom"/>
</dbReference>
<evidence type="ECO:0000313" key="3">
    <source>
        <dbReference type="Proteomes" id="UP000292345"/>
    </source>
</evidence>
<sequence length="110" mass="12697">MSNDTLHTEHTPRDGAINLVAYINPKAAYYQSCKSAIEDIIEITRQEPGCLRFELYENAAQSQLTLIERFAEQSAFDFHHRQPYTQAVYQLYEKALEKPAELHFMSSISI</sequence>
<gene>
    <name evidence="2" type="ORF">C3B51_01345</name>
</gene>
<comment type="caution">
    <text evidence="2">The sequence shown here is derived from an EMBL/GenBank/DDBJ whole genome shotgun (WGS) entry which is preliminary data.</text>
</comment>
<protein>
    <submittedName>
        <fullName evidence="2">Antibiotic biosynthesis monooxygenase</fullName>
    </submittedName>
</protein>
<reference evidence="2 3" key="1">
    <citation type="submission" date="2018-01" db="EMBL/GenBank/DDBJ databases">
        <title>Co-occurrence of chitin degradation, pigmentation and bioactivity in marine Pseudoalteromonas.</title>
        <authorList>
            <person name="Paulsen S."/>
            <person name="Gram L."/>
            <person name="Machado H."/>
        </authorList>
    </citation>
    <scope>NUCLEOTIDE SEQUENCE [LARGE SCALE GENOMIC DNA]</scope>
    <source>
        <strain evidence="2 3">S1946</strain>
    </source>
</reference>